<feature type="region of interest" description="Disordered" evidence="1">
    <location>
        <begin position="58"/>
        <end position="121"/>
    </location>
</feature>
<dbReference type="OMA" id="MIPIEAQ"/>
<dbReference type="OrthoDB" id="337735at2759"/>
<evidence type="ECO:0000313" key="3">
    <source>
        <dbReference type="Proteomes" id="UP000006671"/>
    </source>
</evidence>
<accession>D2VYD4</accession>
<dbReference type="GO" id="GO:0019901">
    <property type="term" value="F:protein kinase binding"/>
    <property type="evidence" value="ECO:0007669"/>
    <property type="project" value="InterPro"/>
</dbReference>
<keyword evidence="3" id="KW-1185">Reference proteome</keyword>
<feature type="compositionally biased region" description="Basic and acidic residues" evidence="1">
    <location>
        <begin position="19"/>
        <end position="29"/>
    </location>
</feature>
<feature type="compositionally biased region" description="Low complexity" evidence="1">
    <location>
        <begin position="32"/>
        <end position="43"/>
    </location>
</feature>
<dbReference type="AlphaFoldDB" id="D2VYD4"/>
<dbReference type="PANTHER" id="PTHR15615">
    <property type="match status" value="1"/>
</dbReference>
<gene>
    <name evidence="2" type="ORF">NAEGRDRAFT_53232</name>
</gene>
<feature type="compositionally biased region" description="Polar residues" evidence="1">
    <location>
        <begin position="1"/>
        <end position="12"/>
    </location>
</feature>
<feature type="compositionally biased region" description="Low complexity" evidence="1">
    <location>
        <begin position="79"/>
        <end position="115"/>
    </location>
</feature>
<evidence type="ECO:0000256" key="1">
    <source>
        <dbReference type="SAM" id="MobiDB-lite"/>
    </source>
</evidence>
<protein>
    <submittedName>
        <fullName evidence="2">Predicted protein</fullName>
    </submittedName>
</protein>
<dbReference type="PANTHER" id="PTHR15615:SF108">
    <property type="entry name" value="PROTEIN CNPPD1"/>
    <property type="match status" value="1"/>
</dbReference>
<dbReference type="Proteomes" id="UP000006671">
    <property type="component" value="Unassembled WGS sequence"/>
</dbReference>
<dbReference type="InParanoid" id="D2VYD4"/>
<sequence>MARQQRTNSSKQGGRRRRYSNDGDSREEYSSTTTTTNNGVAHTNNTTSVAAAVSSQAYSSKKSEDCKGTSPARDVGVVQNNNSTINNNNNNTTTTTSQSSSIPSSTTNSSTTSTTSKDEVIPAKLSQENSYFGLNQDEFINAFSSVIQEISSQGDMIPIEAQQKTQFHTSLPPRISLRKYLDRIINLVYMDRLVQSNPNFVISSLSIHRLLITSIMVAAKFFDDKFYSNEYYANIGGIKKEEINKLEIEFLYMINFSLHFQPPEFEQYKEEFIVAPALRERALKKRTTAVGSSKQYSVGQSHHSYGDEVSIEESCISICSEQQQYPRHSSPIH</sequence>
<feature type="region of interest" description="Disordered" evidence="1">
    <location>
        <begin position="1"/>
        <end position="43"/>
    </location>
</feature>
<dbReference type="eggNOG" id="KOG1674">
    <property type="taxonomic scope" value="Eukaryota"/>
</dbReference>
<dbReference type="VEuPathDB" id="AmoebaDB:NAEGRDRAFT_53232"/>
<dbReference type="KEGG" id="ngr:NAEGRDRAFT_53232"/>
<name>D2VYD4_NAEGR</name>
<proteinExistence type="predicted"/>
<dbReference type="RefSeq" id="XP_002670931.1">
    <property type="nucleotide sequence ID" value="XM_002670885.1"/>
</dbReference>
<dbReference type="STRING" id="5762.D2VYD4"/>
<reference evidence="2 3" key="1">
    <citation type="journal article" date="2010" name="Cell">
        <title>The genome of Naegleria gruberi illuminates early eukaryotic versatility.</title>
        <authorList>
            <person name="Fritz-Laylin L.K."/>
            <person name="Prochnik S.E."/>
            <person name="Ginger M.L."/>
            <person name="Dacks J.B."/>
            <person name="Carpenter M.L."/>
            <person name="Field M.C."/>
            <person name="Kuo A."/>
            <person name="Paredez A."/>
            <person name="Chapman J."/>
            <person name="Pham J."/>
            <person name="Shu S."/>
            <person name="Neupane R."/>
            <person name="Cipriano M."/>
            <person name="Mancuso J."/>
            <person name="Tu H."/>
            <person name="Salamov A."/>
            <person name="Lindquist E."/>
            <person name="Shapiro H."/>
            <person name="Lucas S."/>
            <person name="Grigoriev I.V."/>
            <person name="Cande W.Z."/>
            <person name="Fulton C."/>
            <person name="Rokhsar D.S."/>
            <person name="Dawson S.C."/>
        </authorList>
    </citation>
    <scope>NUCLEOTIDE SEQUENCE [LARGE SCALE GENOMIC DNA]</scope>
    <source>
        <strain evidence="2 3">NEG-M</strain>
    </source>
</reference>
<dbReference type="InterPro" id="IPR013922">
    <property type="entry name" value="Cyclin_PHO80-like"/>
</dbReference>
<dbReference type="GeneID" id="8857777"/>
<dbReference type="Pfam" id="PF08613">
    <property type="entry name" value="Cyclin"/>
    <property type="match status" value="1"/>
</dbReference>
<dbReference type="EMBL" id="GG738910">
    <property type="protein sequence ID" value="EFC38187.1"/>
    <property type="molecule type" value="Genomic_DNA"/>
</dbReference>
<dbReference type="CDD" id="cd20558">
    <property type="entry name" value="CYCLIN_ScPCL7-like"/>
    <property type="match status" value="1"/>
</dbReference>
<evidence type="ECO:0000313" key="2">
    <source>
        <dbReference type="EMBL" id="EFC38187.1"/>
    </source>
</evidence>
<dbReference type="SUPFAM" id="SSF47954">
    <property type="entry name" value="Cyclin-like"/>
    <property type="match status" value="1"/>
</dbReference>
<dbReference type="InterPro" id="IPR036915">
    <property type="entry name" value="Cyclin-like_sf"/>
</dbReference>
<dbReference type="Gene3D" id="1.10.472.10">
    <property type="entry name" value="Cyclin-like"/>
    <property type="match status" value="1"/>
</dbReference>
<organism evidence="3">
    <name type="scientific">Naegleria gruberi</name>
    <name type="common">Amoeba</name>
    <dbReference type="NCBI Taxonomy" id="5762"/>
    <lineage>
        <taxon>Eukaryota</taxon>
        <taxon>Discoba</taxon>
        <taxon>Heterolobosea</taxon>
        <taxon>Tetramitia</taxon>
        <taxon>Eutetramitia</taxon>
        <taxon>Vahlkampfiidae</taxon>
        <taxon>Naegleria</taxon>
    </lineage>
</organism>